<accession>A0A1L3J344</accession>
<evidence type="ECO:0000313" key="3">
    <source>
        <dbReference type="EMBL" id="APG59551.1"/>
    </source>
</evidence>
<dbReference type="OrthoDB" id="9800454at2"/>
<dbReference type="KEGG" id="grl:LPB144_03615"/>
<dbReference type="Proteomes" id="UP000182510">
    <property type="component" value="Chromosome"/>
</dbReference>
<sequence length="242" mass="28082">MLNIDTSKRSRDSEIMDDFHLQGIELRKTLRDLDRINSWLGGNKVTITGIEKLLPAPAQSGIIRIADLGCGNGAILREVARWGRKRGYNFKLTGIDANTHAIEIGRELSTAYPEIEFIDENIFSPQFKKKEFDIYLCTLTLHHFKDDEIIDLMDQLHSQSKLGIVVNDLHRSKLAYVLFKAFCAVFVNNEIARKDGLTSILRGFKKEDFNEYLKNMKAKKQELSWKWAFRYQWIVKKEDQKI</sequence>
<evidence type="ECO:0000259" key="2">
    <source>
        <dbReference type="Pfam" id="PF13649"/>
    </source>
</evidence>
<dbReference type="STRING" id="1913577.LPB144_03615"/>
<organism evidence="3 4">
    <name type="scientific">Christiangramia salexigens</name>
    <dbReference type="NCBI Taxonomy" id="1913577"/>
    <lineage>
        <taxon>Bacteria</taxon>
        <taxon>Pseudomonadati</taxon>
        <taxon>Bacteroidota</taxon>
        <taxon>Flavobacteriia</taxon>
        <taxon>Flavobacteriales</taxon>
        <taxon>Flavobacteriaceae</taxon>
        <taxon>Christiangramia</taxon>
    </lineage>
</organism>
<feature type="domain" description="Methyltransferase" evidence="2">
    <location>
        <begin position="65"/>
        <end position="158"/>
    </location>
</feature>
<protein>
    <submittedName>
        <fullName evidence="3">Methyltransferase</fullName>
    </submittedName>
</protein>
<name>A0A1L3J344_9FLAO</name>
<dbReference type="InterPro" id="IPR029063">
    <property type="entry name" value="SAM-dependent_MTases_sf"/>
</dbReference>
<dbReference type="CDD" id="cd02440">
    <property type="entry name" value="AdoMet_MTases"/>
    <property type="match status" value="1"/>
</dbReference>
<dbReference type="AlphaFoldDB" id="A0A1L3J344"/>
<dbReference type="EMBL" id="CP018153">
    <property type="protein sequence ID" value="APG59551.1"/>
    <property type="molecule type" value="Genomic_DNA"/>
</dbReference>
<keyword evidence="4" id="KW-1185">Reference proteome</keyword>
<dbReference type="RefSeq" id="WP_072552206.1">
    <property type="nucleotide sequence ID" value="NZ_CP018153.1"/>
</dbReference>
<dbReference type="SUPFAM" id="SSF53335">
    <property type="entry name" value="S-adenosyl-L-methionine-dependent methyltransferases"/>
    <property type="match status" value="1"/>
</dbReference>
<dbReference type="GO" id="GO:0032259">
    <property type="term" value="P:methylation"/>
    <property type="evidence" value="ECO:0007669"/>
    <property type="project" value="UniProtKB-KW"/>
</dbReference>
<evidence type="ECO:0000313" key="4">
    <source>
        <dbReference type="Proteomes" id="UP000182510"/>
    </source>
</evidence>
<keyword evidence="1 3" id="KW-0808">Transferase</keyword>
<reference evidence="3 4" key="1">
    <citation type="submission" date="2016-11" db="EMBL/GenBank/DDBJ databases">
        <title>Gramella sp. LPB0144 isolated from marine environment.</title>
        <authorList>
            <person name="Kim E."/>
            <person name="Yi H."/>
        </authorList>
    </citation>
    <scope>NUCLEOTIDE SEQUENCE [LARGE SCALE GENOMIC DNA]</scope>
    <source>
        <strain evidence="3 4">LPB0144</strain>
    </source>
</reference>
<dbReference type="Gene3D" id="3.40.50.150">
    <property type="entry name" value="Vaccinia Virus protein VP39"/>
    <property type="match status" value="1"/>
</dbReference>
<dbReference type="GO" id="GO:0008168">
    <property type="term" value="F:methyltransferase activity"/>
    <property type="evidence" value="ECO:0007669"/>
    <property type="project" value="UniProtKB-KW"/>
</dbReference>
<dbReference type="InterPro" id="IPR041698">
    <property type="entry name" value="Methyltransf_25"/>
</dbReference>
<evidence type="ECO:0000256" key="1">
    <source>
        <dbReference type="ARBA" id="ARBA00022679"/>
    </source>
</evidence>
<dbReference type="PANTHER" id="PTHR43861">
    <property type="entry name" value="TRANS-ACONITATE 2-METHYLTRANSFERASE-RELATED"/>
    <property type="match status" value="1"/>
</dbReference>
<dbReference type="Pfam" id="PF13649">
    <property type="entry name" value="Methyltransf_25"/>
    <property type="match status" value="1"/>
</dbReference>
<keyword evidence="3" id="KW-0489">Methyltransferase</keyword>
<gene>
    <name evidence="3" type="ORF">LPB144_03615</name>
</gene>
<proteinExistence type="predicted"/>